<dbReference type="GO" id="GO:0009055">
    <property type="term" value="F:electron transfer activity"/>
    <property type="evidence" value="ECO:0007669"/>
    <property type="project" value="TreeGrafter"/>
</dbReference>
<accession>A0A7M1S4U9</accession>
<dbReference type="InterPro" id="IPR030664">
    <property type="entry name" value="SdhA/FrdA/AprA"/>
</dbReference>
<evidence type="ECO:0000256" key="6">
    <source>
        <dbReference type="ARBA" id="ARBA00022982"/>
    </source>
</evidence>
<feature type="active site" description="Proton acceptor" evidence="8">
    <location>
        <position position="279"/>
    </location>
</feature>
<name>A0A7M1S4U9_9BACT</name>
<comment type="similarity">
    <text evidence="3">Belongs to the FAD-dependent oxidoreductase 2 family. FRD/SDH subfamily.</text>
</comment>
<dbReference type="FunFam" id="3.90.700.10:FF:000005">
    <property type="entry name" value="Succinate dehydrogenase flavoprotein subunit"/>
    <property type="match status" value="1"/>
</dbReference>
<keyword evidence="5" id="KW-0274">FAD</keyword>
<reference evidence="11 12" key="1">
    <citation type="submission" date="2020-10" db="EMBL/GenBank/DDBJ databases">
        <title>The genome of sulfurovum sp.</title>
        <authorList>
            <person name="Xie S."/>
            <person name="Shao Z."/>
            <person name="Jiang L."/>
        </authorList>
    </citation>
    <scope>NUCLEOTIDE SEQUENCE [LARGE SCALE GENOMIC DNA]</scope>
    <source>
        <strain evidence="11 12">ST-419</strain>
    </source>
</reference>
<keyword evidence="6" id="KW-0249">Electron transport</keyword>
<keyword evidence="12" id="KW-1185">Reference proteome</keyword>
<evidence type="ECO:0000256" key="1">
    <source>
        <dbReference type="ARBA" id="ARBA00001974"/>
    </source>
</evidence>
<evidence type="ECO:0000256" key="2">
    <source>
        <dbReference type="ARBA" id="ARBA00004202"/>
    </source>
</evidence>
<feature type="domain" description="Fumarate reductase/succinate dehydrogenase flavoprotein-like C-terminal" evidence="10">
    <location>
        <begin position="435"/>
        <end position="540"/>
    </location>
</feature>
<evidence type="ECO:0000259" key="9">
    <source>
        <dbReference type="Pfam" id="PF00890"/>
    </source>
</evidence>
<evidence type="ECO:0000256" key="3">
    <source>
        <dbReference type="ARBA" id="ARBA00008040"/>
    </source>
</evidence>
<dbReference type="GO" id="GO:0009061">
    <property type="term" value="P:anaerobic respiration"/>
    <property type="evidence" value="ECO:0007669"/>
    <property type="project" value="TreeGrafter"/>
</dbReference>
<dbReference type="GO" id="GO:0050660">
    <property type="term" value="F:flavin adenine dinucleotide binding"/>
    <property type="evidence" value="ECO:0007669"/>
    <property type="project" value="TreeGrafter"/>
</dbReference>
<dbReference type="InterPro" id="IPR003953">
    <property type="entry name" value="FAD-dep_OxRdtase_2_FAD-bd"/>
</dbReference>
<dbReference type="RefSeq" id="WP_197548469.1">
    <property type="nucleotide sequence ID" value="NZ_CP063164.1"/>
</dbReference>
<dbReference type="InterPro" id="IPR036188">
    <property type="entry name" value="FAD/NAD-bd_sf"/>
</dbReference>
<evidence type="ECO:0000256" key="5">
    <source>
        <dbReference type="ARBA" id="ARBA00022827"/>
    </source>
</evidence>
<dbReference type="AlphaFoldDB" id="A0A7M1S4U9"/>
<dbReference type="GO" id="GO:0000104">
    <property type="term" value="F:succinate dehydrogenase activity"/>
    <property type="evidence" value="ECO:0007669"/>
    <property type="project" value="TreeGrafter"/>
</dbReference>
<dbReference type="Pfam" id="PF02910">
    <property type="entry name" value="Succ_DH_flav_C"/>
    <property type="match status" value="1"/>
</dbReference>
<dbReference type="EMBL" id="CP063164">
    <property type="protein sequence ID" value="QOR61759.1"/>
    <property type="molecule type" value="Genomic_DNA"/>
</dbReference>
<comment type="cofactor">
    <cofactor evidence="1">
        <name>FAD</name>
        <dbReference type="ChEBI" id="CHEBI:57692"/>
    </cofactor>
</comment>
<dbReference type="PANTHER" id="PTHR11632:SF51">
    <property type="entry name" value="SUCCINATE DEHYDROGENASE [UBIQUINONE] FLAVOPROTEIN SUBUNIT, MITOCHONDRIAL"/>
    <property type="match status" value="1"/>
</dbReference>
<protein>
    <submittedName>
        <fullName evidence="11">FAD-dependent oxidoreductase</fullName>
    </submittedName>
</protein>
<dbReference type="InterPro" id="IPR037099">
    <property type="entry name" value="Fum_R/Succ_DH_flav-like_C_sf"/>
</dbReference>
<dbReference type="KEGG" id="sinu:IMZ28_10070"/>
<evidence type="ECO:0000256" key="4">
    <source>
        <dbReference type="ARBA" id="ARBA00022630"/>
    </source>
</evidence>
<feature type="domain" description="FAD-dependent oxidoreductase 2 FAD-binding" evidence="9">
    <location>
        <begin position="3"/>
        <end position="381"/>
    </location>
</feature>
<dbReference type="SUPFAM" id="SSF56425">
    <property type="entry name" value="Succinate dehydrogenase/fumarate reductase flavoprotein, catalytic domain"/>
    <property type="match status" value="1"/>
</dbReference>
<dbReference type="InterPro" id="IPR027477">
    <property type="entry name" value="Succ_DH/fumarate_Rdtase_cat_sf"/>
</dbReference>
<keyword evidence="6" id="KW-0813">Transport</keyword>
<proteinExistence type="inferred from homology"/>
<evidence type="ECO:0000256" key="7">
    <source>
        <dbReference type="ARBA" id="ARBA00023002"/>
    </source>
</evidence>
<dbReference type="Gene3D" id="3.50.50.60">
    <property type="entry name" value="FAD/NAD(P)-binding domain"/>
    <property type="match status" value="1"/>
</dbReference>
<keyword evidence="4" id="KW-0285">Flavoprotein</keyword>
<dbReference type="Gene3D" id="3.90.700.10">
    <property type="entry name" value="Succinate dehydrogenase/fumarate reductase flavoprotein, catalytic domain"/>
    <property type="match status" value="1"/>
</dbReference>
<gene>
    <name evidence="11" type="ORF">IMZ28_10070</name>
</gene>
<dbReference type="SUPFAM" id="SSF51905">
    <property type="entry name" value="FAD/NAD(P)-binding domain"/>
    <property type="match status" value="1"/>
</dbReference>
<evidence type="ECO:0000313" key="11">
    <source>
        <dbReference type="EMBL" id="QOR61759.1"/>
    </source>
</evidence>
<evidence type="ECO:0000256" key="8">
    <source>
        <dbReference type="PIRSR" id="PIRSR000171-1"/>
    </source>
</evidence>
<dbReference type="Gene3D" id="1.20.58.100">
    <property type="entry name" value="Fumarate reductase/succinate dehydrogenase flavoprotein-like, C-terminal domain"/>
    <property type="match status" value="1"/>
</dbReference>
<evidence type="ECO:0000259" key="10">
    <source>
        <dbReference type="Pfam" id="PF02910"/>
    </source>
</evidence>
<sequence>MIDVLIIGSGGAGLSAALAAKEAGASVLVVGKMYPTNSQTSMAQGGMNASLGNMGEDHISLHVQDTVKSAKGLCDEDMVRHMCADAPKTIAWLEKLGVPFSRINKEALQNDRDPNASLKTIAQRQLGGASAKRACYAQDYTGLKILHTLYDTCLKEGINFLDEHFLLNLIVPEDTVKGATFLDIRTGEVKQIDAKSVILATGGYAGIYHGFTTNMYGASGDGAAAVLRAGGAVSDMEFIQFHPTALKHSCILVSESARGEGGYLLNEAGDRFIDELKPRDEVARAIFSQIQAGQHVYLDVRHLGEEKLTELLPQEVELCKLHEHVDPAHELIPIKPVAHYSMGGIDVDYALEVNGIKGCFAAGECSNAKVHGANRLGGNSLLEITAFGRFAGENAYKHSIYASSKPADETQLQKDRREIASIFSKKSSISFYSYREKLGSLFYKKVGIIRENSRLQEALEEVISMQIAQKEMGITDKNKTNNQNLIEFLEFQNTLLLAPAIISAAIARDESRGAHYKVGFEEEDEDFKKHIVLQWKRDNQEGESTL</sequence>
<dbReference type="SUPFAM" id="SSF46977">
    <property type="entry name" value="Succinate dehydrogenase/fumarate reductase flavoprotein C-terminal domain"/>
    <property type="match status" value="1"/>
</dbReference>
<keyword evidence="7" id="KW-0560">Oxidoreductase</keyword>
<dbReference type="InterPro" id="IPR015939">
    <property type="entry name" value="Fum_Rdtase/Succ_DH_flav-like_C"/>
</dbReference>
<organism evidence="11 12">
    <name type="scientific">Sulfurovum indicum</name>
    <dbReference type="NCBI Taxonomy" id="2779528"/>
    <lineage>
        <taxon>Bacteria</taxon>
        <taxon>Pseudomonadati</taxon>
        <taxon>Campylobacterota</taxon>
        <taxon>Epsilonproteobacteria</taxon>
        <taxon>Campylobacterales</taxon>
        <taxon>Sulfurovaceae</taxon>
        <taxon>Sulfurovum</taxon>
    </lineage>
</organism>
<dbReference type="PANTHER" id="PTHR11632">
    <property type="entry name" value="SUCCINATE DEHYDROGENASE 2 FLAVOPROTEIN SUBUNIT"/>
    <property type="match status" value="1"/>
</dbReference>
<comment type="subcellular location">
    <subcellularLocation>
        <location evidence="2">Cell membrane</location>
        <topology evidence="2">Peripheral membrane protein</topology>
    </subcellularLocation>
</comment>
<dbReference type="GO" id="GO:0005886">
    <property type="term" value="C:plasma membrane"/>
    <property type="evidence" value="ECO:0007669"/>
    <property type="project" value="UniProtKB-SubCell"/>
</dbReference>
<dbReference type="Pfam" id="PF00890">
    <property type="entry name" value="FAD_binding_2"/>
    <property type="match status" value="1"/>
</dbReference>
<evidence type="ECO:0000313" key="12">
    <source>
        <dbReference type="Proteomes" id="UP000595074"/>
    </source>
</evidence>
<dbReference type="Proteomes" id="UP000595074">
    <property type="component" value="Chromosome"/>
</dbReference>
<dbReference type="PIRSF" id="PIRSF000171">
    <property type="entry name" value="SDHA_APRA_LASPO"/>
    <property type="match status" value="1"/>
</dbReference>